<dbReference type="Proteomes" id="UP000664859">
    <property type="component" value="Unassembled WGS sequence"/>
</dbReference>
<evidence type="ECO:0000256" key="1">
    <source>
        <dbReference type="ARBA" id="ARBA00007733"/>
    </source>
</evidence>
<evidence type="ECO:0000256" key="2">
    <source>
        <dbReference type="ARBA" id="ARBA00022540"/>
    </source>
</evidence>
<keyword evidence="5" id="KW-0342">GTP-binding</keyword>
<reference evidence="8" key="1">
    <citation type="submission" date="2021-02" db="EMBL/GenBank/DDBJ databases">
        <title>First Annotated Genome of the Yellow-green Alga Tribonema minus.</title>
        <authorList>
            <person name="Mahan K.M."/>
        </authorList>
    </citation>
    <scope>NUCLEOTIDE SEQUENCE</scope>
    <source>
        <strain evidence="8">UTEX B ZZ1240</strain>
    </source>
</reference>
<dbReference type="InterPro" id="IPR027417">
    <property type="entry name" value="P-loop_NTPase"/>
</dbReference>
<evidence type="ECO:0000256" key="6">
    <source>
        <dbReference type="SAM" id="MobiDB-lite"/>
    </source>
</evidence>
<feature type="compositionally biased region" description="Low complexity" evidence="6">
    <location>
        <begin position="153"/>
        <end position="180"/>
    </location>
</feature>
<dbReference type="NCBIfam" id="TIGR00231">
    <property type="entry name" value="small_GTP"/>
    <property type="match status" value="1"/>
</dbReference>
<keyword evidence="3" id="KW-0547">Nucleotide-binding</keyword>
<dbReference type="OrthoDB" id="361630at2759"/>
<proteinExistence type="inferred from homology"/>
<evidence type="ECO:0000313" key="9">
    <source>
        <dbReference type="Proteomes" id="UP000664859"/>
    </source>
</evidence>
<sequence length="801" mass="80639">MVLQAIIGYKELAKALRVNAKAAFKALGGVRARRKYHLPLQCGPHSFPSLAAAIVPYEDAVKAAAALKREVQYLATEPAPMERRPPRGPPEAPVVVLLGHFNHGKTTLLDALLGPDSRIAAGEACGITQEIRARTVQLLDDADGGGGDGGPAGDVAAAAAGGRNSSSSADGGRSSLDSDANGAATGSGDGGNRSGGGGGSAGGGGGGGGAAAAAAASATFLDTPGQDIFYRMRAGGAEVADLAVVVVSAVDGVCQQTGESIGCLDDLGLPAVVAVTKVDLVAGGGRRRRETKEPFEQSAPHVHVARSLTHACSLATQRVRKLARELHEFVALNGAPVVPVSAVTGAGMDDLRRTISAVLSEQMQAGAAVDIGSSGGGGESESAADVAATGSDACEGTNGVRATGADAADPGGRPAEGAVTAKIAAAAAAAAEPAQASVIDYVTSPQLGARMTLLVHAGALAPGAHFVTGGAWGYIRAVYDEVGGAAAAAPPRRGAAAQVAVKLLGGARQVPLGEPFTVMPAERARTAAHTHRLADALARHASRGRDRAVLEPDAAATVAAALSGAAGGGGGGGRRRFARDDWEWESESESELEEEEEGDVLDEGDEGDWAAGESDADAELALADGAERGVDGDGGASGALRDGERGAEEQGEGEGEGEEEPELLCTPVVLKADTANSLAALLDAIDENRDIQVGAAAAAAQLVYSKRTYRERAPLYGKAKLVAMDMVISAGIGIVTESDVRAADAARCPVFAFNARADAGGRRLARRTRTRLETAPTVQGVLDAIAAFHASETARQTAACR</sequence>
<evidence type="ECO:0000259" key="7">
    <source>
        <dbReference type="PROSITE" id="PS51722"/>
    </source>
</evidence>
<dbReference type="InterPro" id="IPR015760">
    <property type="entry name" value="TIF_IF2"/>
</dbReference>
<dbReference type="Gene3D" id="3.40.50.300">
    <property type="entry name" value="P-loop containing nucleotide triphosphate hydrolases"/>
    <property type="match status" value="1"/>
</dbReference>
<comment type="caution">
    <text evidence="8">The sequence shown here is derived from an EMBL/GenBank/DDBJ whole genome shotgun (WGS) entry which is preliminary data.</text>
</comment>
<keyword evidence="2" id="KW-0396">Initiation factor</keyword>
<dbReference type="GO" id="GO:0003743">
    <property type="term" value="F:translation initiation factor activity"/>
    <property type="evidence" value="ECO:0007669"/>
    <property type="project" value="UniProtKB-KW"/>
</dbReference>
<gene>
    <name evidence="8" type="ORF">JKP88DRAFT_307344</name>
</gene>
<comment type="similarity">
    <text evidence="1">Belongs to the TRAFAC class translation factor GTPase superfamily. Classic translation factor GTPase family. IF-2 subfamily.</text>
</comment>
<dbReference type="AlphaFoldDB" id="A0A835Z5U4"/>
<feature type="compositionally biased region" description="Gly residues" evidence="6">
    <location>
        <begin position="185"/>
        <end position="208"/>
    </location>
</feature>
<keyword evidence="4" id="KW-0648">Protein biosynthesis</keyword>
<dbReference type="GO" id="GO:0005737">
    <property type="term" value="C:cytoplasm"/>
    <property type="evidence" value="ECO:0007669"/>
    <property type="project" value="TreeGrafter"/>
</dbReference>
<dbReference type="Pfam" id="PF00009">
    <property type="entry name" value="GTP_EFTU"/>
    <property type="match status" value="1"/>
</dbReference>
<dbReference type="InterPro" id="IPR000795">
    <property type="entry name" value="T_Tr_GTP-bd_dom"/>
</dbReference>
<dbReference type="GO" id="GO:0003924">
    <property type="term" value="F:GTPase activity"/>
    <property type="evidence" value="ECO:0007669"/>
    <property type="project" value="InterPro"/>
</dbReference>
<dbReference type="PROSITE" id="PS51722">
    <property type="entry name" value="G_TR_2"/>
    <property type="match status" value="1"/>
</dbReference>
<dbReference type="InterPro" id="IPR036925">
    <property type="entry name" value="TIF_IF2_dom3_sf"/>
</dbReference>
<feature type="compositionally biased region" description="Acidic residues" evidence="6">
    <location>
        <begin position="649"/>
        <end position="661"/>
    </location>
</feature>
<evidence type="ECO:0000256" key="5">
    <source>
        <dbReference type="ARBA" id="ARBA00023134"/>
    </source>
</evidence>
<dbReference type="GO" id="GO:0005525">
    <property type="term" value="F:GTP binding"/>
    <property type="evidence" value="ECO:0007669"/>
    <property type="project" value="UniProtKB-KW"/>
</dbReference>
<protein>
    <recommendedName>
        <fullName evidence="7">Tr-type G domain-containing protein</fullName>
    </recommendedName>
</protein>
<accession>A0A835Z5U4</accession>
<dbReference type="Gene3D" id="2.40.30.10">
    <property type="entry name" value="Translation factors"/>
    <property type="match status" value="1"/>
</dbReference>
<feature type="region of interest" description="Disordered" evidence="6">
    <location>
        <begin position="563"/>
        <end position="661"/>
    </location>
</feature>
<feature type="domain" description="Tr-type G" evidence="7">
    <location>
        <begin position="90"/>
        <end position="363"/>
    </location>
</feature>
<evidence type="ECO:0000256" key="4">
    <source>
        <dbReference type="ARBA" id="ARBA00022917"/>
    </source>
</evidence>
<dbReference type="EMBL" id="JAFCMP010000089">
    <property type="protein sequence ID" value="KAG5187545.1"/>
    <property type="molecule type" value="Genomic_DNA"/>
</dbReference>
<organism evidence="8 9">
    <name type="scientific">Tribonema minus</name>
    <dbReference type="NCBI Taxonomy" id="303371"/>
    <lineage>
        <taxon>Eukaryota</taxon>
        <taxon>Sar</taxon>
        <taxon>Stramenopiles</taxon>
        <taxon>Ochrophyta</taxon>
        <taxon>PX clade</taxon>
        <taxon>Xanthophyceae</taxon>
        <taxon>Tribonematales</taxon>
        <taxon>Tribonemataceae</taxon>
        <taxon>Tribonema</taxon>
    </lineage>
</organism>
<dbReference type="PANTHER" id="PTHR43381:SF5">
    <property type="entry name" value="TR-TYPE G DOMAIN-CONTAINING PROTEIN"/>
    <property type="match status" value="1"/>
</dbReference>
<keyword evidence="9" id="KW-1185">Reference proteome</keyword>
<feature type="compositionally biased region" description="Acidic residues" evidence="6">
    <location>
        <begin position="582"/>
        <end position="618"/>
    </location>
</feature>
<evidence type="ECO:0000256" key="3">
    <source>
        <dbReference type="ARBA" id="ARBA00022741"/>
    </source>
</evidence>
<evidence type="ECO:0000313" key="8">
    <source>
        <dbReference type="EMBL" id="KAG5187545.1"/>
    </source>
</evidence>
<dbReference type="SUPFAM" id="SSF52540">
    <property type="entry name" value="P-loop containing nucleoside triphosphate hydrolases"/>
    <property type="match status" value="1"/>
</dbReference>
<dbReference type="PANTHER" id="PTHR43381">
    <property type="entry name" value="TRANSLATION INITIATION FACTOR IF-2-RELATED"/>
    <property type="match status" value="1"/>
</dbReference>
<dbReference type="InterPro" id="IPR005225">
    <property type="entry name" value="Small_GTP-bd"/>
</dbReference>
<dbReference type="Gene3D" id="3.40.50.10050">
    <property type="entry name" value="Translation initiation factor IF- 2, domain 3"/>
    <property type="match status" value="1"/>
</dbReference>
<name>A0A835Z5U4_9STRA</name>
<feature type="region of interest" description="Disordered" evidence="6">
    <location>
        <begin position="142"/>
        <end position="208"/>
    </location>
</feature>
<dbReference type="SUPFAM" id="SSF52156">
    <property type="entry name" value="Initiation factor IF2/eIF5b, domain 3"/>
    <property type="match status" value="1"/>
</dbReference>